<dbReference type="PROSITE" id="PS00372">
    <property type="entry name" value="PTS_EIIA_TYPE_2_HIS"/>
    <property type="match status" value="1"/>
</dbReference>
<organism evidence="2 3">
    <name type="scientific">Marichromatium gracile</name>
    <name type="common">Chromatium gracile</name>
    <dbReference type="NCBI Taxonomy" id="1048"/>
    <lineage>
        <taxon>Bacteria</taxon>
        <taxon>Pseudomonadati</taxon>
        <taxon>Pseudomonadota</taxon>
        <taxon>Gammaproteobacteria</taxon>
        <taxon>Chromatiales</taxon>
        <taxon>Chromatiaceae</taxon>
        <taxon>Marichromatium</taxon>
    </lineage>
</organism>
<keyword evidence="2" id="KW-0808">Transferase</keyword>
<dbReference type="InterPro" id="IPR051541">
    <property type="entry name" value="PTS_SugarTrans_NitroReg"/>
</dbReference>
<protein>
    <submittedName>
        <fullName evidence="2">Phosphotransferase IIA-like nitrogen-regulatory protein PtsN</fullName>
    </submittedName>
</protein>
<dbReference type="RefSeq" id="WP_123142524.1">
    <property type="nucleotide sequence ID" value="NZ_NRRH01000014.1"/>
</dbReference>
<comment type="caution">
    <text evidence="2">The sequence shown here is derived from an EMBL/GenBank/DDBJ whole genome shotgun (WGS) entry which is preliminary data.</text>
</comment>
<accession>A0A4R4AD46</accession>
<dbReference type="SUPFAM" id="SSF55804">
    <property type="entry name" value="Phoshotransferase/anion transport protein"/>
    <property type="match status" value="1"/>
</dbReference>
<name>A0A4R4AD46_MARGR</name>
<dbReference type="PANTHER" id="PTHR47738">
    <property type="entry name" value="PTS SYSTEM FRUCTOSE-LIKE EIIA COMPONENT-RELATED"/>
    <property type="match status" value="1"/>
</dbReference>
<dbReference type="CDD" id="cd00211">
    <property type="entry name" value="PTS_IIA_fru"/>
    <property type="match status" value="1"/>
</dbReference>
<gene>
    <name evidence="2" type="ORF">EDC29_10367</name>
</gene>
<feature type="domain" description="PTS EIIA type-2" evidence="1">
    <location>
        <begin position="5"/>
        <end position="149"/>
    </location>
</feature>
<dbReference type="AlphaFoldDB" id="A0A4R4AD46"/>
<dbReference type="InterPro" id="IPR016152">
    <property type="entry name" value="PTrfase/Anion_transptr"/>
</dbReference>
<evidence type="ECO:0000313" key="2">
    <source>
        <dbReference type="EMBL" id="TCW36875.1"/>
    </source>
</evidence>
<dbReference type="EMBL" id="SMDC01000003">
    <property type="protein sequence ID" value="TCW36875.1"/>
    <property type="molecule type" value="Genomic_DNA"/>
</dbReference>
<dbReference type="PROSITE" id="PS51094">
    <property type="entry name" value="PTS_EIIA_TYPE_2"/>
    <property type="match status" value="1"/>
</dbReference>
<dbReference type="InterPro" id="IPR002178">
    <property type="entry name" value="PTS_EIIA_type-2_dom"/>
</dbReference>
<dbReference type="Proteomes" id="UP000295247">
    <property type="component" value="Unassembled WGS sequence"/>
</dbReference>
<evidence type="ECO:0000259" key="1">
    <source>
        <dbReference type="PROSITE" id="PS51094"/>
    </source>
</evidence>
<proteinExistence type="predicted"/>
<evidence type="ECO:0000313" key="3">
    <source>
        <dbReference type="Proteomes" id="UP000295247"/>
    </source>
</evidence>
<dbReference type="Pfam" id="PF00359">
    <property type="entry name" value="PTS_EIIA_2"/>
    <property type="match status" value="1"/>
</dbReference>
<reference evidence="2 3" key="1">
    <citation type="submission" date="2019-03" db="EMBL/GenBank/DDBJ databases">
        <title>Genomic Encyclopedia of Type Strains, Phase IV (KMG-IV): sequencing the most valuable type-strain genomes for metagenomic binning, comparative biology and taxonomic classification.</title>
        <authorList>
            <person name="Goeker M."/>
        </authorList>
    </citation>
    <scope>NUCLEOTIDE SEQUENCE [LARGE SCALE GENOMIC DNA]</scope>
    <source>
        <strain evidence="2 3">DSM 203</strain>
    </source>
</reference>
<dbReference type="PANTHER" id="PTHR47738:SF1">
    <property type="entry name" value="NITROGEN REGULATORY PROTEIN"/>
    <property type="match status" value="1"/>
</dbReference>
<dbReference type="GO" id="GO:0016740">
    <property type="term" value="F:transferase activity"/>
    <property type="evidence" value="ECO:0007669"/>
    <property type="project" value="UniProtKB-KW"/>
</dbReference>
<dbReference type="Gene3D" id="3.40.930.10">
    <property type="entry name" value="Mannitol-specific EII, Chain A"/>
    <property type="match status" value="1"/>
</dbReference>
<dbReference type="GO" id="GO:0030295">
    <property type="term" value="F:protein kinase activator activity"/>
    <property type="evidence" value="ECO:0007669"/>
    <property type="project" value="TreeGrafter"/>
</dbReference>
<sequence length="152" mass="16348">MFSPDLISEARVSCGAEIASKKRLLETLAELLANDHPRLNTELVFERLLERERLGSTGLGHGVALPHARIKEINEVLGAFVSTSTGVDYDAIDGEPVDLAFALLVPESATEEHLRLLARLAGMFSDPATRAALREAGSAASVLQLIETSEAR</sequence>